<gene>
    <name evidence="3" type="ORF">LPJ61_002156</name>
</gene>
<evidence type="ECO:0000313" key="3">
    <source>
        <dbReference type="EMBL" id="KAJ1732203.1"/>
    </source>
</evidence>
<dbReference type="OrthoDB" id="73680at2759"/>
<feature type="compositionally biased region" description="Basic residues" evidence="1">
    <location>
        <begin position="193"/>
        <end position="205"/>
    </location>
</feature>
<evidence type="ECO:0000256" key="1">
    <source>
        <dbReference type="SAM" id="MobiDB-lite"/>
    </source>
</evidence>
<dbReference type="Gene3D" id="1.10.150.50">
    <property type="entry name" value="Transcription Factor, Ets-1"/>
    <property type="match status" value="1"/>
</dbReference>
<dbReference type="Proteomes" id="UP001143981">
    <property type="component" value="Unassembled WGS sequence"/>
</dbReference>
<dbReference type="AlphaFoldDB" id="A0A9W7YFC5"/>
<feature type="compositionally biased region" description="Basic and acidic residues" evidence="1">
    <location>
        <begin position="318"/>
        <end position="329"/>
    </location>
</feature>
<feature type="compositionally biased region" description="Basic residues" evidence="1">
    <location>
        <begin position="339"/>
        <end position="350"/>
    </location>
</feature>
<evidence type="ECO:0000259" key="2">
    <source>
        <dbReference type="PROSITE" id="PS50105"/>
    </source>
</evidence>
<keyword evidence="4" id="KW-1185">Reference proteome</keyword>
<dbReference type="SUPFAM" id="SSF47769">
    <property type="entry name" value="SAM/Pointed domain"/>
    <property type="match status" value="1"/>
</dbReference>
<feature type="region of interest" description="Disordered" evidence="1">
    <location>
        <begin position="301"/>
        <end position="350"/>
    </location>
</feature>
<dbReference type="EMBL" id="JANBOI010000248">
    <property type="protein sequence ID" value="KAJ1732203.1"/>
    <property type="molecule type" value="Genomic_DNA"/>
</dbReference>
<comment type="caution">
    <text evidence="3">The sequence shown here is derived from an EMBL/GenBank/DDBJ whole genome shotgun (WGS) entry which is preliminary data.</text>
</comment>
<name>A0A9W7YFC5_9FUNG</name>
<evidence type="ECO:0000313" key="4">
    <source>
        <dbReference type="Proteomes" id="UP001143981"/>
    </source>
</evidence>
<dbReference type="PROSITE" id="PS50105">
    <property type="entry name" value="SAM_DOMAIN"/>
    <property type="match status" value="1"/>
</dbReference>
<feature type="compositionally biased region" description="Low complexity" evidence="1">
    <location>
        <begin position="145"/>
        <end position="159"/>
    </location>
</feature>
<feature type="region of interest" description="Disordered" evidence="1">
    <location>
        <begin position="120"/>
        <end position="279"/>
    </location>
</feature>
<feature type="compositionally biased region" description="Pro residues" evidence="1">
    <location>
        <begin position="121"/>
        <end position="130"/>
    </location>
</feature>
<dbReference type="InterPro" id="IPR013761">
    <property type="entry name" value="SAM/pointed_sf"/>
</dbReference>
<feature type="domain" description="SAM" evidence="2">
    <location>
        <begin position="47"/>
        <end position="113"/>
    </location>
</feature>
<feature type="compositionally biased region" description="Basic and acidic residues" evidence="1">
    <location>
        <begin position="209"/>
        <end position="223"/>
    </location>
</feature>
<reference evidence="3" key="1">
    <citation type="submission" date="2022-07" db="EMBL/GenBank/DDBJ databases">
        <title>Phylogenomic reconstructions and comparative analyses of Kickxellomycotina fungi.</title>
        <authorList>
            <person name="Reynolds N.K."/>
            <person name="Stajich J.E."/>
            <person name="Barry K."/>
            <person name="Grigoriev I.V."/>
            <person name="Crous P."/>
            <person name="Smith M.E."/>
        </authorList>
    </citation>
    <scope>NUCLEOTIDE SEQUENCE</scope>
    <source>
        <strain evidence="3">BCRC 34381</strain>
    </source>
</reference>
<organism evidence="3 4">
    <name type="scientific">Coemansia biformis</name>
    <dbReference type="NCBI Taxonomy" id="1286918"/>
    <lineage>
        <taxon>Eukaryota</taxon>
        <taxon>Fungi</taxon>
        <taxon>Fungi incertae sedis</taxon>
        <taxon>Zoopagomycota</taxon>
        <taxon>Kickxellomycotina</taxon>
        <taxon>Kickxellomycetes</taxon>
        <taxon>Kickxellales</taxon>
        <taxon>Kickxellaceae</taxon>
        <taxon>Coemansia</taxon>
    </lineage>
</organism>
<feature type="compositionally biased region" description="Acidic residues" evidence="1">
    <location>
        <begin position="176"/>
        <end position="189"/>
    </location>
</feature>
<sequence length="350" mass="37374">MASPPPASSLLPLPLPPPPALKLELEHTAAAPAPATQLPLPDNPPQWSVDDVCRWALGLPHVAAVAPALREHAVDGHVLVNYVTNTVLADELGIAAFGTRVHVLEAIEALRWSLGMCARPHQPPPPPHQLPPHTHALPPLPGSSPEPSLSSQRSPSSSPETPDSGRSSKECSPDPDGGDDADDADADDADMLHHHHHHYHSKRSASRVADAEKKRQKRAELKKNPALYSEYLQKERERNARRRARLRAERGRSISSGAANDARPQDHAPGRSSANDYTHATAAAAPPAYAPFAAADLPAKPAVHIGHPLQPPPHNLRRGPDTAPARRPDPPPPSPPHAPRARGHPAAHVA</sequence>
<accession>A0A9W7YFC5</accession>
<dbReference type="Pfam" id="PF07647">
    <property type="entry name" value="SAM_2"/>
    <property type="match status" value="1"/>
</dbReference>
<protein>
    <recommendedName>
        <fullName evidence="2">SAM domain-containing protein</fullName>
    </recommendedName>
</protein>
<dbReference type="InterPro" id="IPR001660">
    <property type="entry name" value="SAM"/>
</dbReference>
<proteinExistence type="predicted"/>